<dbReference type="AlphaFoldDB" id="X0U941"/>
<comment type="caution">
    <text evidence="2">The sequence shown here is derived from an EMBL/GenBank/DDBJ whole genome shotgun (WGS) entry which is preliminary data.</text>
</comment>
<name>X0U941_9ZZZZ</name>
<proteinExistence type="inferred from homology"/>
<evidence type="ECO:0000256" key="1">
    <source>
        <dbReference type="ARBA" id="ARBA00009981"/>
    </source>
</evidence>
<protein>
    <recommendedName>
        <fullName evidence="3">Antitoxin</fullName>
    </recommendedName>
</protein>
<sequence length="81" mass="9587">MKVAPMGEVRNNFGKYLMACEDEPVFVTKNGKITAVIEHIEDSDIEDYLLERNTRFRRMLDRTKHEKEGMPLKQYRKVRGI</sequence>
<dbReference type="SUPFAM" id="SSF143120">
    <property type="entry name" value="YefM-like"/>
    <property type="match status" value="1"/>
</dbReference>
<organism evidence="2">
    <name type="scientific">marine sediment metagenome</name>
    <dbReference type="NCBI Taxonomy" id="412755"/>
    <lineage>
        <taxon>unclassified sequences</taxon>
        <taxon>metagenomes</taxon>
        <taxon>ecological metagenomes</taxon>
    </lineage>
</organism>
<evidence type="ECO:0008006" key="3">
    <source>
        <dbReference type="Google" id="ProtNLM"/>
    </source>
</evidence>
<comment type="similarity">
    <text evidence="1">Belongs to the phD/YefM antitoxin family.</text>
</comment>
<evidence type="ECO:0000313" key="2">
    <source>
        <dbReference type="EMBL" id="GAG02344.1"/>
    </source>
</evidence>
<dbReference type="EMBL" id="BARS01027913">
    <property type="protein sequence ID" value="GAG02344.1"/>
    <property type="molecule type" value="Genomic_DNA"/>
</dbReference>
<gene>
    <name evidence="2" type="ORF">S01H1_43801</name>
</gene>
<accession>X0U941</accession>
<dbReference type="InterPro" id="IPR036165">
    <property type="entry name" value="YefM-like_sf"/>
</dbReference>
<dbReference type="NCBIfam" id="TIGR01552">
    <property type="entry name" value="phd_fam"/>
    <property type="match status" value="1"/>
</dbReference>
<reference evidence="2" key="1">
    <citation type="journal article" date="2014" name="Front. Microbiol.">
        <title>High frequency of phylogenetically diverse reductive dehalogenase-homologous genes in deep subseafloor sedimentary metagenomes.</title>
        <authorList>
            <person name="Kawai M."/>
            <person name="Futagami T."/>
            <person name="Toyoda A."/>
            <person name="Takaki Y."/>
            <person name="Nishi S."/>
            <person name="Hori S."/>
            <person name="Arai W."/>
            <person name="Tsubouchi T."/>
            <person name="Morono Y."/>
            <person name="Uchiyama I."/>
            <person name="Ito T."/>
            <person name="Fujiyama A."/>
            <person name="Inagaki F."/>
            <person name="Takami H."/>
        </authorList>
    </citation>
    <scope>NUCLEOTIDE SEQUENCE</scope>
    <source>
        <strain evidence="2">Expedition CK06-06</strain>
    </source>
</reference>